<evidence type="ECO:0000313" key="2">
    <source>
        <dbReference type="Proteomes" id="UP001148737"/>
    </source>
</evidence>
<dbReference type="Proteomes" id="UP001148737">
    <property type="component" value="Unassembled WGS sequence"/>
</dbReference>
<comment type="caution">
    <text evidence="1">The sequence shown here is derived from an EMBL/GenBank/DDBJ whole genome shotgun (WGS) entry which is preliminary data.</text>
</comment>
<organism evidence="1 2">
    <name type="scientific">Lecanicillium saksenae</name>
    <dbReference type="NCBI Taxonomy" id="468837"/>
    <lineage>
        <taxon>Eukaryota</taxon>
        <taxon>Fungi</taxon>
        <taxon>Dikarya</taxon>
        <taxon>Ascomycota</taxon>
        <taxon>Pezizomycotina</taxon>
        <taxon>Sordariomycetes</taxon>
        <taxon>Hypocreomycetidae</taxon>
        <taxon>Hypocreales</taxon>
        <taxon>Cordycipitaceae</taxon>
        <taxon>Lecanicillium</taxon>
    </lineage>
</organism>
<accession>A0ACC1QVM4</accession>
<evidence type="ECO:0000313" key="1">
    <source>
        <dbReference type="EMBL" id="KAJ3493165.1"/>
    </source>
</evidence>
<protein>
    <submittedName>
        <fullName evidence="1">Uncharacterized protein</fullName>
    </submittedName>
</protein>
<sequence>MTIELSQLLEKLHVMDAADHNNRMYRDGAVPASSRVDPTDPNEVNAARNQFMDHLQQKLCKYSKQVECFRKLAKCRNAMPSEVHEYKSFLAAHAPVVPEEMRFLDKGYDLMCLPGSNYYADEDDSVSDHQTVSTRMPRLLEAPMPPSTAPNHGLSYEGDARNIMRRPVPLSTTKLRQMAMGICLAIILPILSFPIISEFMSRMTVVALVAMGMVTVGAQSGAWNAVLQRLNAVDTAAAVAVYVGFMVIVALTFG</sequence>
<proteinExistence type="predicted"/>
<gene>
    <name evidence="1" type="ORF">NLG97_g4908</name>
</gene>
<name>A0ACC1QVM4_9HYPO</name>
<reference evidence="1" key="1">
    <citation type="submission" date="2022-07" db="EMBL/GenBank/DDBJ databases">
        <title>Genome Sequence of Lecanicillium saksenae.</title>
        <authorList>
            <person name="Buettner E."/>
        </authorList>
    </citation>
    <scope>NUCLEOTIDE SEQUENCE</scope>
    <source>
        <strain evidence="1">VT-O1</strain>
    </source>
</reference>
<keyword evidence="2" id="KW-1185">Reference proteome</keyword>
<dbReference type="EMBL" id="JANAKD010000516">
    <property type="protein sequence ID" value="KAJ3493165.1"/>
    <property type="molecule type" value="Genomic_DNA"/>
</dbReference>